<dbReference type="FunFam" id="1.10.8.270:FF:000016">
    <property type="entry name" value="TBC1 domain family member 2A"/>
    <property type="match status" value="1"/>
</dbReference>
<dbReference type="Pfam" id="PF04729">
    <property type="entry name" value="ASF1_hist_chap"/>
    <property type="match status" value="1"/>
</dbReference>
<dbReference type="AlphaFoldDB" id="A0AAF3EIT1"/>
<dbReference type="InterPro" id="IPR035969">
    <property type="entry name" value="Rab-GAP_TBC_sf"/>
</dbReference>
<dbReference type="PANTHER" id="PTHR47219:SF19">
    <property type="entry name" value="USP6 N-TERMINAL-LIKE PROTEIN ISOFORM X1"/>
    <property type="match status" value="1"/>
</dbReference>
<dbReference type="InterPro" id="IPR036747">
    <property type="entry name" value="ASF1-like_sf"/>
</dbReference>
<feature type="compositionally biased region" description="Polar residues" evidence="10">
    <location>
        <begin position="825"/>
        <end position="837"/>
    </location>
</feature>
<evidence type="ECO:0000256" key="6">
    <source>
        <dbReference type="ARBA" id="ARBA00023157"/>
    </source>
</evidence>
<keyword evidence="5" id="KW-0805">Transcription regulation</keyword>
<dbReference type="FunFam" id="1.10.472.80:FF:000019">
    <property type="entry name" value="USP6 N-terminal like"/>
    <property type="match status" value="1"/>
</dbReference>
<dbReference type="Gene3D" id="1.10.472.80">
    <property type="entry name" value="Ypt/Rab-GAP domain of gyp1p, domain 3"/>
    <property type="match status" value="1"/>
</dbReference>
<evidence type="ECO:0000256" key="8">
    <source>
        <dbReference type="ARBA" id="ARBA00023186"/>
    </source>
</evidence>
<dbReference type="Pfam" id="PF01484">
    <property type="entry name" value="Col_cuticle_N"/>
    <property type="match status" value="1"/>
</dbReference>
<dbReference type="Gene3D" id="2.60.40.1490">
    <property type="entry name" value="Histone chaperone ASF1-like"/>
    <property type="match status" value="1"/>
</dbReference>
<keyword evidence="12" id="KW-1185">Reference proteome</keyword>
<evidence type="ECO:0000256" key="7">
    <source>
        <dbReference type="ARBA" id="ARBA00023163"/>
    </source>
</evidence>
<keyword evidence="9" id="KW-0539">Nucleus</keyword>
<dbReference type="InterPro" id="IPR008160">
    <property type="entry name" value="Collagen"/>
</dbReference>
<dbReference type="SUPFAM" id="SSF47923">
    <property type="entry name" value="Ypt/Rab-GAP domain of gyp1p"/>
    <property type="match status" value="2"/>
</dbReference>
<dbReference type="InterPro" id="IPR000195">
    <property type="entry name" value="Rab-GAP-TBC_dom"/>
</dbReference>
<feature type="compositionally biased region" description="Pro residues" evidence="10">
    <location>
        <begin position="686"/>
        <end position="695"/>
    </location>
</feature>
<comment type="similarity">
    <text evidence="2">Belongs to the ASF1 family.</text>
</comment>
<evidence type="ECO:0000256" key="10">
    <source>
        <dbReference type="SAM" id="MobiDB-lite"/>
    </source>
</evidence>
<dbReference type="SUPFAM" id="SSF101546">
    <property type="entry name" value="ASF1-like"/>
    <property type="match status" value="1"/>
</dbReference>
<reference evidence="13" key="1">
    <citation type="submission" date="2024-02" db="UniProtKB">
        <authorList>
            <consortium name="WormBaseParasite"/>
        </authorList>
    </citation>
    <scope>IDENTIFICATION</scope>
</reference>
<keyword evidence="7" id="KW-0804">Transcription</keyword>
<comment type="subcellular location">
    <subcellularLocation>
        <location evidence="1">Nucleus</location>
    </subcellularLocation>
</comment>
<evidence type="ECO:0000256" key="9">
    <source>
        <dbReference type="ARBA" id="ARBA00023242"/>
    </source>
</evidence>
<evidence type="ECO:0000256" key="4">
    <source>
        <dbReference type="ARBA" id="ARBA00022737"/>
    </source>
</evidence>
<evidence type="ECO:0000256" key="5">
    <source>
        <dbReference type="ARBA" id="ARBA00023015"/>
    </source>
</evidence>
<feature type="compositionally biased region" description="Basic and acidic residues" evidence="10">
    <location>
        <begin position="715"/>
        <end position="725"/>
    </location>
</feature>
<dbReference type="SMART" id="SM01088">
    <property type="entry name" value="Col_cuticle_N"/>
    <property type="match status" value="1"/>
</dbReference>
<feature type="domain" description="Rab-GAP TBC" evidence="11">
    <location>
        <begin position="242"/>
        <end position="437"/>
    </location>
</feature>
<dbReference type="PROSITE" id="PS50086">
    <property type="entry name" value="TBC_RABGAP"/>
    <property type="match status" value="1"/>
</dbReference>
<dbReference type="GO" id="GO:0042302">
    <property type="term" value="F:structural constituent of cuticle"/>
    <property type="evidence" value="ECO:0007669"/>
    <property type="project" value="InterPro"/>
</dbReference>
<evidence type="ECO:0000256" key="3">
    <source>
        <dbReference type="ARBA" id="ARBA00011518"/>
    </source>
</evidence>
<keyword evidence="4" id="KW-0677">Repeat</keyword>
<evidence type="ECO:0000256" key="2">
    <source>
        <dbReference type="ARBA" id="ARBA00006051"/>
    </source>
</evidence>
<feature type="compositionally biased region" description="Low complexity" evidence="10">
    <location>
        <begin position="742"/>
        <end position="766"/>
    </location>
</feature>
<comment type="subunit">
    <text evidence="3">Collagen polypeptide chains are complexed within the cuticle by disulfide bonds and other types of covalent cross-links.</text>
</comment>
<dbReference type="SMART" id="SM00164">
    <property type="entry name" value="TBC"/>
    <property type="match status" value="1"/>
</dbReference>
<protein>
    <recommendedName>
        <fullName evidence="11">Rab-GAP TBC domain-containing protein</fullName>
    </recommendedName>
</protein>
<dbReference type="WBParaSite" id="MBELARI_LOCUS13924.1">
    <property type="protein sequence ID" value="MBELARI_LOCUS13924.1"/>
    <property type="gene ID" value="MBELARI_LOCUS13924"/>
</dbReference>
<evidence type="ECO:0000256" key="1">
    <source>
        <dbReference type="ARBA" id="ARBA00004123"/>
    </source>
</evidence>
<dbReference type="GO" id="GO:0006325">
    <property type="term" value="P:chromatin organization"/>
    <property type="evidence" value="ECO:0007669"/>
    <property type="project" value="InterPro"/>
</dbReference>
<dbReference type="Proteomes" id="UP000887575">
    <property type="component" value="Unassembled WGS sequence"/>
</dbReference>
<dbReference type="GO" id="GO:0031267">
    <property type="term" value="F:small GTPase binding"/>
    <property type="evidence" value="ECO:0007669"/>
    <property type="project" value="TreeGrafter"/>
</dbReference>
<dbReference type="GO" id="GO:0005096">
    <property type="term" value="F:GTPase activator activity"/>
    <property type="evidence" value="ECO:0007669"/>
    <property type="project" value="TreeGrafter"/>
</dbReference>
<evidence type="ECO:0000313" key="12">
    <source>
        <dbReference type="Proteomes" id="UP000887575"/>
    </source>
</evidence>
<feature type="compositionally biased region" description="Basic and acidic residues" evidence="10">
    <location>
        <begin position="798"/>
        <end position="807"/>
    </location>
</feature>
<sequence>MTRINIVSVNFVDNPCSFKQPFKLEVTFEAFSHLEKDIEWQLIYVGSGASSEHDQLLDSVFIWPTPEGRHQFVFQEFICLGWNVQVQYNEPEFNENPPTKTDESKLVRQVMVDGIDGEDIAIDLGAEEIEDGDGDGNAIDEQQISDDVVASSSEEAKSDDPEVLEQIERERIIEMYEKGPEDPWIDDWENLDWDVYRKTDRHGFIHKEGLSEAERVQSEKERIETEIRREKKWLSMLSQCETAGEKLRIRVWPKLLGIEELKAQSKGDDIYVKLVDRARLISKDIKQIDLDINRTYRDNQMFRRRYGIKQRSLLNVLAAYSMYNTESSTFLIRGMSQITALFLMFLDEEEAFWCLHALMVSERHSMHGFFVLGFPKWQRFEEYFQKILKKYKPKVHKQLEKEGIPYSYLTKWWFGCFLDRVPFPLALRLWDVFLYEGDTILMAMAINIMKMHERSIRKLTLETFMKFIQSTLAEDFQFPDDEVMKSLREVLTKLISDRTQHPPPPGPEALPEIPTKAFGPVLARSLKEIQDQVSELRSRSSRANYKPTMGSTTNLVASVATMGSGLCMIVVLILCAHLAWDINNFHEETKENMGEFQNYANEAWGNMLTQISMSTPSQRSKRGAEKKLENCNCGEHHDHGCPVGPPGPKGESGEPGDDGTPGEPGQKGRSGYSNIVSEGECIQCPQGPPGPPGPEGPAGRPGYDGRPGVKGHPGKRGERGDRGDPGDEGLPGAPGVPGSPGAPGLNGRRSIGKPGRPGRPGRQGARGNKGENGLPGEPGFDGPPGPAGSPGNDGEPGLDGKDGEPGRDGAPGGDAAYCPCPARSSGVNSYNGLNGGY</sequence>
<dbReference type="Gene3D" id="1.10.8.270">
    <property type="entry name" value="putative rabgap domain of human tbc1 domain family member 14 like domains"/>
    <property type="match status" value="1"/>
</dbReference>
<dbReference type="GO" id="GO:0005634">
    <property type="term" value="C:nucleus"/>
    <property type="evidence" value="ECO:0007669"/>
    <property type="project" value="UniProtKB-SubCell"/>
</dbReference>
<dbReference type="Pfam" id="PF00566">
    <property type="entry name" value="RabGAP-TBC"/>
    <property type="match status" value="1"/>
</dbReference>
<proteinExistence type="inferred from homology"/>
<dbReference type="Pfam" id="PF01391">
    <property type="entry name" value="Collagen"/>
    <property type="match status" value="2"/>
</dbReference>
<evidence type="ECO:0000313" key="13">
    <source>
        <dbReference type="WBParaSite" id="MBELARI_LOCUS13924.1"/>
    </source>
</evidence>
<keyword evidence="6" id="KW-1015">Disulfide bond</keyword>
<keyword evidence="8" id="KW-0143">Chaperone</keyword>
<name>A0AAF3EIT1_9BILA</name>
<dbReference type="InterPro" id="IPR002486">
    <property type="entry name" value="Col_cuticle_N"/>
</dbReference>
<dbReference type="InterPro" id="IPR050302">
    <property type="entry name" value="Rab_GAP_TBC_domain"/>
</dbReference>
<organism evidence="12 13">
    <name type="scientific">Mesorhabditis belari</name>
    <dbReference type="NCBI Taxonomy" id="2138241"/>
    <lineage>
        <taxon>Eukaryota</taxon>
        <taxon>Metazoa</taxon>
        <taxon>Ecdysozoa</taxon>
        <taxon>Nematoda</taxon>
        <taxon>Chromadorea</taxon>
        <taxon>Rhabditida</taxon>
        <taxon>Rhabditina</taxon>
        <taxon>Rhabditomorpha</taxon>
        <taxon>Rhabditoidea</taxon>
        <taxon>Rhabditidae</taxon>
        <taxon>Mesorhabditinae</taxon>
        <taxon>Mesorhabditis</taxon>
    </lineage>
</organism>
<dbReference type="InterPro" id="IPR006818">
    <property type="entry name" value="ASF1-like"/>
</dbReference>
<dbReference type="PANTHER" id="PTHR47219">
    <property type="entry name" value="RAB GTPASE-ACTIVATING PROTEIN 1-LIKE"/>
    <property type="match status" value="1"/>
</dbReference>
<accession>A0AAF3EIT1</accession>
<evidence type="ECO:0000259" key="11">
    <source>
        <dbReference type="PROSITE" id="PS50086"/>
    </source>
</evidence>
<feature type="region of interest" description="Disordered" evidence="10">
    <location>
        <begin position="636"/>
        <end position="837"/>
    </location>
</feature>